<gene>
    <name evidence="2" type="ORF">C8D88_10489</name>
</gene>
<dbReference type="EMBL" id="QGHB01000004">
    <property type="protein sequence ID" value="PWK86928.1"/>
    <property type="molecule type" value="Genomic_DNA"/>
</dbReference>
<accession>A0A316I367</accession>
<dbReference type="Gene3D" id="3.80.10.10">
    <property type="entry name" value="Ribonuclease Inhibitor"/>
    <property type="match status" value="1"/>
</dbReference>
<organism evidence="2 3">
    <name type="scientific">Lentzea atacamensis</name>
    <dbReference type="NCBI Taxonomy" id="531938"/>
    <lineage>
        <taxon>Bacteria</taxon>
        <taxon>Bacillati</taxon>
        <taxon>Actinomycetota</taxon>
        <taxon>Actinomycetes</taxon>
        <taxon>Pseudonocardiales</taxon>
        <taxon>Pseudonocardiaceae</taxon>
        <taxon>Lentzea</taxon>
    </lineage>
</organism>
<evidence type="ECO:0000313" key="3">
    <source>
        <dbReference type="Proteomes" id="UP000246005"/>
    </source>
</evidence>
<dbReference type="SUPFAM" id="SSF52058">
    <property type="entry name" value="L domain-like"/>
    <property type="match status" value="1"/>
</dbReference>
<evidence type="ECO:0000256" key="1">
    <source>
        <dbReference type="SAM" id="MobiDB-lite"/>
    </source>
</evidence>
<dbReference type="RefSeq" id="WP_109636583.1">
    <property type="nucleotide sequence ID" value="NZ_QGHB01000004.1"/>
</dbReference>
<proteinExistence type="predicted"/>
<dbReference type="InterPro" id="IPR026906">
    <property type="entry name" value="LRR_5"/>
</dbReference>
<sequence length="482" mass="51415">MNTDTKRKAILAVVGIVLAVSGAGAVVLVSSGDSSEPPAAADVTVSRPPGTTITSAEVSTTSTTPSTERRSVRAGLPYSDGTLPEDPAADPGPDPVFSNDPDLRRNDGYRYQVSKPGDHQLAEGTLAFQYDVTTNALKARLAERKPELAEATGIALYLTGGTALSDGDLAALQGVHRDLGLSNLSRLHVYNLRSIQGGRECTPASGLPCAGQQARGGKSPYLWHNGWWDTWVKQLVLDDLDAVPDGAFSNHNFSEVRLRGARSIGVMAFGHAPYAKLSVLYLPNAGTIAHDAFRRNQYLVKVNLPNATEVDDFAFDDASRLQYFTAPALRRLGRNALNDSHELVSVNLPKLEYLGINCFDLNNKLIGLRLPALTEMDKNAVTGFSNLRWVHAPRLTTVWHNAITNNAKLTTVVIPGVTRLGPGAVRGNPALAAVYLGSTPPRQEADVFTGSQKATVHHTGDPAAWANFKPSGAPGLAVRPAP</sequence>
<protein>
    <submittedName>
        <fullName evidence="2">Leucine rich repeat (LRR) protein</fullName>
    </submittedName>
</protein>
<dbReference type="InterPro" id="IPR032675">
    <property type="entry name" value="LRR_dom_sf"/>
</dbReference>
<evidence type="ECO:0000313" key="2">
    <source>
        <dbReference type="EMBL" id="PWK86928.1"/>
    </source>
</evidence>
<comment type="caution">
    <text evidence="2">The sequence shown here is derived from an EMBL/GenBank/DDBJ whole genome shotgun (WGS) entry which is preliminary data.</text>
</comment>
<reference evidence="2 3" key="1">
    <citation type="submission" date="2018-05" db="EMBL/GenBank/DDBJ databases">
        <title>Genomic Encyclopedia of Type Strains, Phase IV (KMG-IV): sequencing the most valuable type-strain genomes for metagenomic binning, comparative biology and taxonomic classification.</title>
        <authorList>
            <person name="Goeker M."/>
        </authorList>
    </citation>
    <scope>NUCLEOTIDE SEQUENCE [LARGE SCALE GENOMIC DNA]</scope>
    <source>
        <strain evidence="2 3">DSM 45480</strain>
    </source>
</reference>
<name>A0A316I367_9PSEU</name>
<dbReference type="AlphaFoldDB" id="A0A316I367"/>
<feature type="compositionally biased region" description="Low complexity" evidence="1">
    <location>
        <begin position="51"/>
        <end position="66"/>
    </location>
</feature>
<dbReference type="Pfam" id="PF13306">
    <property type="entry name" value="LRR_5"/>
    <property type="match status" value="1"/>
</dbReference>
<feature type="region of interest" description="Disordered" evidence="1">
    <location>
        <begin position="31"/>
        <end position="106"/>
    </location>
</feature>
<dbReference type="Proteomes" id="UP000246005">
    <property type="component" value="Unassembled WGS sequence"/>
</dbReference>